<keyword evidence="2" id="KW-1185">Reference proteome</keyword>
<organism evidence="1 2">
    <name type="scientific">Hymenolepis diminuta</name>
    <name type="common">Rat tapeworm</name>
    <dbReference type="NCBI Taxonomy" id="6216"/>
    <lineage>
        <taxon>Eukaryota</taxon>
        <taxon>Metazoa</taxon>
        <taxon>Spiralia</taxon>
        <taxon>Lophotrochozoa</taxon>
        <taxon>Platyhelminthes</taxon>
        <taxon>Cestoda</taxon>
        <taxon>Eucestoda</taxon>
        <taxon>Cyclophyllidea</taxon>
        <taxon>Hymenolepididae</taxon>
        <taxon>Hymenolepis</taxon>
    </lineage>
</organism>
<evidence type="ECO:0000313" key="1">
    <source>
        <dbReference type="EMBL" id="VUZ38831.1"/>
    </source>
</evidence>
<evidence type="ECO:0000313" key="2">
    <source>
        <dbReference type="Proteomes" id="UP000321570"/>
    </source>
</evidence>
<dbReference type="AlphaFoldDB" id="A0A564XUV4"/>
<reference evidence="1 2" key="1">
    <citation type="submission" date="2019-07" db="EMBL/GenBank/DDBJ databases">
        <authorList>
            <person name="Jastrzebski P J."/>
            <person name="Paukszto L."/>
            <person name="Jastrzebski P J."/>
        </authorList>
    </citation>
    <scope>NUCLEOTIDE SEQUENCE [LARGE SCALE GENOMIC DNA]</scope>
    <source>
        <strain evidence="1 2">WMS-il1</strain>
    </source>
</reference>
<accession>A0A564XUV4</accession>
<sequence>MVFGVSLKFPGDFLSPSNNSFWPNPLNYVERLRSHMENLQALFTRPVSNLIFIPTDLKLVSMVLQIGEKTFTILQKGKESLIYIDRIKPAHLDKRVIENPSLVFHPNPPVKKTEKPISVTHSGRNMCLADRYKI</sequence>
<gene>
    <name evidence="1" type="ORF">WMSIL1_LOCUS233</name>
</gene>
<dbReference type="EMBL" id="CABIJS010000007">
    <property type="protein sequence ID" value="VUZ38831.1"/>
    <property type="molecule type" value="Genomic_DNA"/>
</dbReference>
<protein>
    <submittedName>
        <fullName evidence="1">Uncharacterized protein</fullName>
    </submittedName>
</protein>
<name>A0A564XUV4_HYMDI</name>
<dbReference type="Proteomes" id="UP000321570">
    <property type="component" value="Unassembled WGS sequence"/>
</dbReference>
<proteinExistence type="predicted"/>